<comment type="caution">
    <text evidence="1">The sequence shown here is derived from an EMBL/GenBank/DDBJ whole genome shotgun (WGS) entry which is preliminary data.</text>
</comment>
<organism evidence="1 2">
    <name type="scientific">Perkinsus olseni</name>
    <name type="common">Perkinsus atlanticus</name>
    <dbReference type="NCBI Taxonomy" id="32597"/>
    <lineage>
        <taxon>Eukaryota</taxon>
        <taxon>Sar</taxon>
        <taxon>Alveolata</taxon>
        <taxon>Perkinsozoa</taxon>
        <taxon>Perkinsea</taxon>
        <taxon>Perkinsida</taxon>
        <taxon>Perkinsidae</taxon>
        <taxon>Perkinsus</taxon>
    </lineage>
</organism>
<evidence type="ECO:0008006" key="3">
    <source>
        <dbReference type="Google" id="ProtNLM"/>
    </source>
</evidence>
<proteinExistence type="predicted"/>
<gene>
    <name evidence="1" type="ORF">FOZ61_003092</name>
</gene>
<dbReference type="AlphaFoldDB" id="A0A7J6LRS2"/>
<dbReference type="GO" id="GO:0051170">
    <property type="term" value="P:import into nucleus"/>
    <property type="evidence" value="ECO:0007669"/>
    <property type="project" value="TreeGrafter"/>
</dbReference>
<name>A0A7J6LRS2_PEROL</name>
<dbReference type="GO" id="GO:0005737">
    <property type="term" value="C:cytoplasm"/>
    <property type="evidence" value="ECO:0007669"/>
    <property type="project" value="TreeGrafter"/>
</dbReference>
<dbReference type="PANTHER" id="PTHR14097:SF7">
    <property type="entry name" value="OXIDOREDUCTASE HTATIP2"/>
    <property type="match status" value="1"/>
</dbReference>
<dbReference type="EMBL" id="JABAHT010000193">
    <property type="protein sequence ID" value="KAF4661591.1"/>
    <property type="molecule type" value="Genomic_DNA"/>
</dbReference>
<dbReference type="SUPFAM" id="SSF51735">
    <property type="entry name" value="NAD(P)-binding Rossmann-fold domains"/>
    <property type="match status" value="1"/>
</dbReference>
<sequence>MGAATSTPLSEARAASASLPTNSRVAVVAGATGATGRWVVSELLNSNVVTKVVAVTRNDISDAKSVFQQVKSEEGYSKLVVAPADWKKMAEKPEDVSLPERALETIKSAANGESCIAFCCLGSAPYTEESDYLAPTAFAHACKKADQSVGMSLVSAGGADPNSMIGYSKTIGRREEAFEGMKFDRLSIFRPAMLLRQDKQRTKEKIFLPMVRGGGMYDDLISPLLLQTPPKYRVDARDVARAMVFDATHQAEEEGTKPTVYSNADIQATARVAAQE</sequence>
<reference evidence="1 2" key="1">
    <citation type="submission" date="2020-04" db="EMBL/GenBank/DDBJ databases">
        <title>Perkinsus olseni comparative genomics.</title>
        <authorList>
            <person name="Bogema D.R."/>
        </authorList>
    </citation>
    <scope>NUCLEOTIDE SEQUENCE [LARGE SCALE GENOMIC DNA]</scope>
    <source>
        <strain evidence="1">ATCC PRA-179</strain>
    </source>
</reference>
<dbReference type="OrthoDB" id="425572at2759"/>
<protein>
    <recommendedName>
        <fullName evidence="3">NAD(P)-binding domain-containing protein</fullName>
    </recommendedName>
</protein>
<accession>A0A7J6LRS2</accession>
<evidence type="ECO:0000313" key="2">
    <source>
        <dbReference type="Proteomes" id="UP000570595"/>
    </source>
</evidence>
<dbReference type="Proteomes" id="UP000570595">
    <property type="component" value="Unassembled WGS sequence"/>
</dbReference>
<dbReference type="PANTHER" id="PTHR14097">
    <property type="entry name" value="OXIDOREDUCTASE HTATIP2"/>
    <property type="match status" value="1"/>
</dbReference>
<dbReference type="Gene3D" id="3.40.50.720">
    <property type="entry name" value="NAD(P)-binding Rossmann-like Domain"/>
    <property type="match status" value="1"/>
</dbReference>
<evidence type="ECO:0000313" key="1">
    <source>
        <dbReference type="EMBL" id="KAF4661591.1"/>
    </source>
</evidence>
<dbReference type="InterPro" id="IPR036291">
    <property type="entry name" value="NAD(P)-bd_dom_sf"/>
</dbReference>